<name>A0A915JR52_ROMCU</name>
<dbReference type="WBParaSite" id="nRc.2.0.1.t28597-RA">
    <property type="protein sequence ID" value="nRc.2.0.1.t28597-RA"/>
    <property type="gene ID" value="nRc.2.0.1.g28597"/>
</dbReference>
<reference evidence="2" key="1">
    <citation type="submission" date="2022-11" db="UniProtKB">
        <authorList>
            <consortium name="WormBaseParasite"/>
        </authorList>
    </citation>
    <scope>IDENTIFICATION</scope>
</reference>
<accession>A0A915JR52</accession>
<dbReference type="Proteomes" id="UP000887565">
    <property type="component" value="Unplaced"/>
</dbReference>
<sequence>MQGISSALKIDENRPGAIPALYDEVSDVHGGWLKIAWQARLVMRPEFDRKIKELEATDAVPGSSRHKLI</sequence>
<evidence type="ECO:0000313" key="1">
    <source>
        <dbReference type="Proteomes" id="UP000887565"/>
    </source>
</evidence>
<keyword evidence="1" id="KW-1185">Reference proteome</keyword>
<dbReference type="AlphaFoldDB" id="A0A915JR52"/>
<organism evidence="1 2">
    <name type="scientific">Romanomermis culicivorax</name>
    <name type="common">Nematode worm</name>
    <dbReference type="NCBI Taxonomy" id="13658"/>
    <lineage>
        <taxon>Eukaryota</taxon>
        <taxon>Metazoa</taxon>
        <taxon>Ecdysozoa</taxon>
        <taxon>Nematoda</taxon>
        <taxon>Enoplea</taxon>
        <taxon>Dorylaimia</taxon>
        <taxon>Mermithida</taxon>
        <taxon>Mermithoidea</taxon>
        <taxon>Mermithidae</taxon>
        <taxon>Romanomermis</taxon>
    </lineage>
</organism>
<evidence type="ECO:0000313" key="2">
    <source>
        <dbReference type="WBParaSite" id="nRc.2.0.1.t28597-RA"/>
    </source>
</evidence>
<proteinExistence type="predicted"/>
<protein>
    <submittedName>
        <fullName evidence="2">Uncharacterized protein</fullName>
    </submittedName>
</protein>